<feature type="signal peptide" evidence="1">
    <location>
        <begin position="1"/>
        <end position="30"/>
    </location>
</feature>
<evidence type="ECO:0000256" key="1">
    <source>
        <dbReference type="SAM" id="SignalP"/>
    </source>
</evidence>
<gene>
    <name evidence="2" type="ORF">ERS852497_01284</name>
</gene>
<reference evidence="2 3" key="1">
    <citation type="submission" date="2015-09" db="EMBL/GenBank/DDBJ databases">
        <authorList>
            <consortium name="Pathogen Informatics"/>
        </authorList>
    </citation>
    <scope>NUCLEOTIDE SEQUENCE [LARGE SCALE GENOMIC DNA]</scope>
    <source>
        <strain evidence="2 3">2789STDY5834884</strain>
    </source>
</reference>
<name>A0A174J4B5_9FIRM</name>
<dbReference type="Proteomes" id="UP000095602">
    <property type="component" value="Unassembled WGS sequence"/>
</dbReference>
<organism evidence="2 3">
    <name type="scientific">Agathobacter rectalis</name>
    <dbReference type="NCBI Taxonomy" id="39491"/>
    <lineage>
        <taxon>Bacteria</taxon>
        <taxon>Bacillati</taxon>
        <taxon>Bacillota</taxon>
        <taxon>Clostridia</taxon>
        <taxon>Lachnospirales</taxon>
        <taxon>Lachnospiraceae</taxon>
        <taxon>Agathobacter</taxon>
    </lineage>
</organism>
<sequence>MKEMSKRNCRKRGLAFIMALLMIVSIFPSAGVTVSAQTDEHQGFVTITVTDADGAAINGATVTYTIKEKENGTNNFQTINQSGETDSYGTIEVLEASNYYDDLTITASVSKEGYTTDTTTINEADITSNTQDFSVKLTAESKPESTPDIEGVSIEVLNADYNGEAQNLVSVSAATENVTIEYSRDGNTWVDTCPSETNAGEYPVYVKITKDGYSTYLSGEQTAKINKVDITGIDITAKEVEYKDATEQELVLMTGAFGEKDIVTWYVNGKSTGSQDIPKQLAVGEYTVKLVVQRDNYNDFEKTVTAKISNAKINLGDLKVTGLDGIYNGKAQEAVKVENQGDYTLYYQLDDGSQTANPDAWDTTIPTITNAGSYIVWVKATKQYYDDKNVDVIKAENAVAPYNVYLAKASQVISFDKYTGEETSVEITQAEMEAGKEFNFAATDKEKKAGGTITYSVLFDEGTMK</sequence>
<dbReference type="InterPro" id="IPR008964">
    <property type="entry name" value="Invasin/intimin_cell_adhesion"/>
</dbReference>
<keyword evidence="1" id="KW-0732">Signal</keyword>
<dbReference type="RefSeq" id="WP_055273440.1">
    <property type="nucleotide sequence ID" value="NZ_CZAJ01000009.1"/>
</dbReference>
<evidence type="ECO:0000313" key="2">
    <source>
        <dbReference type="EMBL" id="CUO91990.1"/>
    </source>
</evidence>
<protein>
    <recommendedName>
        <fullName evidence="4">PEGA domain-containing protein</fullName>
    </recommendedName>
</protein>
<dbReference type="EMBL" id="CZAJ01000009">
    <property type="protein sequence ID" value="CUO91990.1"/>
    <property type="molecule type" value="Genomic_DNA"/>
</dbReference>
<evidence type="ECO:0000313" key="3">
    <source>
        <dbReference type="Proteomes" id="UP000095602"/>
    </source>
</evidence>
<dbReference type="SUPFAM" id="SSF49373">
    <property type="entry name" value="Invasin/intimin cell-adhesion fragments"/>
    <property type="match status" value="1"/>
</dbReference>
<accession>A0A174J4B5</accession>
<proteinExistence type="predicted"/>
<evidence type="ECO:0008006" key="4">
    <source>
        <dbReference type="Google" id="ProtNLM"/>
    </source>
</evidence>
<feature type="chain" id="PRO_5039111086" description="PEGA domain-containing protein" evidence="1">
    <location>
        <begin position="31"/>
        <end position="465"/>
    </location>
</feature>
<dbReference type="AlphaFoldDB" id="A0A174J4B5"/>